<name>A0A7C9GRG6_9SPHN</name>
<dbReference type="Gene3D" id="3.40.630.30">
    <property type="match status" value="1"/>
</dbReference>
<gene>
    <name evidence="2" type="ORF">F3168_07735</name>
</gene>
<dbReference type="Proteomes" id="UP000481327">
    <property type="component" value="Unassembled WGS sequence"/>
</dbReference>
<reference evidence="2 3" key="1">
    <citation type="submission" date="2019-09" db="EMBL/GenBank/DDBJ databases">
        <title>Polymorphobacter sp. isolated from a lake in China.</title>
        <authorList>
            <person name="Liu Z."/>
        </authorList>
    </citation>
    <scope>NUCLEOTIDE SEQUENCE [LARGE SCALE GENOMIC DNA]</scope>
    <source>
        <strain evidence="2 3">D40P</strain>
    </source>
</reference>
<dbReference type="EMBL" id="WIOL01000002">
    <property type="protein sequence ID" value="MQT17151.1"/>
    <property type="molecule type" value="Genomic_DNA"/>
</dbReference>
<evidence type="ECO:0000313" key="3">
    <source>
        <dbReference type="Proteomes" id="UP000481327"/>
    </source>
</evidence>
<keyword evidence="3" id="KW-1185">Reference proteome</keyword>
<proteinExistence type="predicted"/>
<feature type="domain" description="N-acetyltransferase" evidence="1">
    <location>
        <begin position="10"/>
        <end position="152"/>
    </location>
</feature>
<protein>
    <submittedName>
        <fullName evidence="2">GNAT family N-acetyltransferase</fullName>
    </submittedName>
</protein>
<sequence>MEDRILTTPRLTMAPHRVADFGDLCALWGDARVVRLLGGVPSNAEESWARLLRYAGNWALLGHGFWCVRRRDTGAYVGDIGYLEARRTGVDGFDGDPEIGWGLTVAAQGQGFASEAVAAALAWGNGRFARTVAMINPENAASQAVARRCGFRHFADGRYKDAPTGLWEYRFG</sequence>
<organism evidence="2 3">
    <name type="scientific">Sandarakinorhabdus fusca</name>
    <dbReference type="NCBI Taxonomy" id="1439888"/>
    <lineage>
        <taxon>Bacteria</taxon>
        <taxon>Pseudomonadati</taxon>
        <taxon>Pseudomonadota</taxon>
        <taxon>Alphaproteobacteria</taxon>
        <taxon>Sphingomonadales</taxon>
        <taxon>Sphingosinicellaceae</taxon>
        <taxon>Sandarakinorhabdus</taxon>
    </lineage>
</organism>
<dbReference type="InterPro" id="IPR051531">
    <property type="entry name" value="N-acetyltransferase"/>
</dbReference>
<dbReference type="AlphaFoldDB" id="A0A7C9GRG6"/>
<dbReference type="SUPFAM" id="SSF55729">
    <property type="entry name" value="Acyl-CoA N-acyltransferases (Nat)"/>
    <property type="match status" value="1"/>
</dbReference>
<dbReference type="PANTHER" id="PTHR43792">
    <property type="entry name" value="GNAT FAMILY, PUTATIVE (AFU_ORTHOLOGUE AFUA_3G00765)-RELATED-RELATED"/>
    <property type="match status" value="1"/>
</dbReference>
<dbReference type="Pfam" id="PF13302">
    <property type="entry name" value="Acetyltransf_3"/>
    <property type="match status" value="1"/>
</dbReference>
<evidence type="ECO:0000259" key="1">
    <source>
        <dbReference type="Pfam" id="PF13302"/>
    </source>
</evidence>
<dbReference type="GO" id="GO:0016747">
    <property type="term" value="F:acyltransferase activity, transferring groups other than amino-acyl groups"/>
    <property type="evidence" value="ECO:0007669"/>
    <property type="project" value="InterPro"/>
</dbReference>
<accession>A0A7C9GRG6</accession>
<dbReference type="PANTHER" id="PTHR43792:SF16">
    <property type="entry name" value="N-ACETYLTRANSFERASE DOMAIN-CONTAINING PROTEIN"/>
    <property type="match status" value="1"/>
</dbReference>
<dbReference type="RefSeq" id="WP_152577568.1">
    <property type="nucleotide sequence ID" value="NZ_JAATJI010000001.1"/>
</dbReference>
<dbReference type="InterPro" id="IPR016181">
    <property type="entry name" value="Acyl_CoA_acyltransferase"/>
</dbReference>
<dbReference type="InterPro" id="IPR000182">
    <property type="entry name" value="GNAT_dom"/>
</dbReference>
<comment type="caution">
    <text evidence="2">The sequence shown here is derived from an EMBL/GenBank/DDBJ whole genome shotgun (WGS) entry which is preliminary data.</text>
</comment>
<keyword evidence="2" id="KW-0808">Transferase</keyword>
<evidence type="ECO:0000313" key="2">
    <source>
        <dbReference type="EMBL" id="MQT17151.1"/>
    </source>
</evidence>
<dbReference type="OrthoDB" id="6293260at2"/>